<dbReference type="AlphaFoldDB" id="A0A2T7DLA1"/>
<accession>A0A2T7DLA1</accession>
<evidence type="ECO:0000256" key="1">
    <source>
        <dbReference type="SAM" id="MobiDB-lite"/>
    </source>
</evidence>
<sequence>MGPVCKWEAPSLLPIPPAGPIPPPPMRSSASSPPRTGPGRPLPSRRRSSFATDAFSSRSRPPPRSDGREPLKSLPLKSTSSSSPRSSMGNAPARMLPASPSTARLGSTKGWRWSARSSVGRGGAGKKRGWPARSGTAPMASVPPRKCSGKEAWRGATPTRRSTRCIPCSTLV</sequence>
<proteinExistence type="predicted"/>
<dbReference type="Gramene" id="PUZ56359">
    <property type="protein sequence ID" value="PUZ56359"/>
    <property type="gene ID" value="GQ55_5G289700"/>
</dbReference>
<gene>
    <name evidence="2" type="ORF">GQ55_5G289700</name>
</gene>
<feature type="region of interest" description="Disordered" evidence="1">
    <location>
        <begin position="1"/>
        <end position="161"/>
    </location>
</feature>
<name>A0A2T7DLA1_9POAL</name>
<protein>
    <submittedName>
        <fullName evidence="2">Uncharacterized protein</fullName>
    </submittedName>
</protein>
<evidence type="ECO:0000313" key="2">
    <source>
        <dbReference type="EMBL" id="PUZ56359.1"/>
    </source>
</evidence>
<dbReference type="Proteomes" id="UP000244336">
    <property type="component" value="Chromosome 5"/>
</dbReference>
<feature type="compositionally biased region" description="Low complexity" evidence="1">
    <location>
        <begin position="110"/>
        <end position="119"/>
    </location>
</feature>
<evidence type="ECO:0000313" key="3">
    <source>
        <dbReference type="Proteomes" id="UP000244336"/>
    </source>
</evidence>
<feature type="compositionally biased region" description="Pro residues" evidence="1">
    <location>
        <begin position="13"/>
        <end position="26"/>
    </location>
</feature>
<feature type="compositionally biased region" description="Low complexity" evidence="1">
    <location>
        <begin position="27"/>
        <end position="39"/>
    </location>
</feature>
<keyword evidence="3" id="KW-1185">Reference proteome</keyword>
<dbReference type="EMBL" id="CM009753">
    <property type="protein sequence ID" value="PUZ56359.1"/>
    <property type="molecule type" value="Genomic_DNA"/>
</dbReference>
<feature type="compositionally biased region" description="Low complexity" evidence="1">
    <location>
        <begin position="72"/>
        <end position="87"/>
    </location>
</feature>
<reference evidence="2 3" key="1">
    <citation type="submission" date="2018-04" db="EMBL/GenBank/DDBJ databases">
        <title>WGS assembly of Panicum hallii var. hallii HAL2.</title>
        <authorList>
            <person name="Lovell J."/>
            <person name="Jenkins J."/>
            <person name="Lowry D."/>
            <person name="Mamidi S."/>
            <person name="Sreedasyam A."/>
            <person name="Weng X."/>
            <person name="Barry K."/>
            <person name="Bonette J."/>
            <person name="Campitelli B."/>
            <person name="Daum C."/>
            <person name="Gordon S."/>
            <person name="Gould B."/>
            <person name="Lipzen A."/>
            <person name="MacQueen A."/>
            <person name="Palacio-Mejia J."/>
            <person name="Plott C."/>
            <person name="Shakirov E."/>
            <person name="Shu S."/>
            <person name="Yoshinaga Y."/>
            <person name="Zane M."/>
            <person name="Rokhsar D."/>
            <person name="Grimwood J."/>
            <person name="Schmutz J."/>
            <person name="Juenger T."/>
        </authorList>
    </citation>
    <scope>NUCLEOTIDE SEQUENCE [LARGE SCALE GENOMIC DNA]</scope>
    <source>
        <strain evidence="3">cv. HAL2</strain>
    </source>
</reference>
<organism evidence="2 3">
    <name type="scientific">Panicum hallii var. hallii</name>
    <dbReference type="NCBI Taxonomy" id="1504633"/>
    <lineage>
        <taxon>Eukaryota</taxon>
        <taxon>Viridiplantae</taxon>
        <taxon>Streptophyta</taxon>
        <taxon>Embryophyta</taxon>
        <taxon>Tracheophyta</taxon>
        <taxon>Spermatophyta</taxon>
        <taxon>Magnoliopsida</taxon>
        <taxon>Liliopsida</taxon>
        <taxon>Poales</taxon>
        <taxon>Poaceae</taxon>
        <taxon>PACMAD clade</taxon>
        <taxon>Panicoideae</taxon>
        <taxon>Panicodae</taxon>
        <taxon>Paniceae</taxon>
        <taxon>Panicinae</taxon>
        <taxon>Panicum</taxon>
        <taxon>Panicum sect. Panicum</taxon>
    </lineage>
</organism>